<reference evidence="3" key="1">
    <citation type="journal article" date="2021" name="Elife">
        <title>Highly contiguous assemblies of 101 drosophilid genomes.</title>
        <authorList>
            <person name="Kim B.Y."/>
            <person name="Wang J.R."/>
            <person name="Miller D.E."/>
            <person name="Barmina O."/>
            <person name="Delaney E."/>
            <person name="Thompson A."/>
            <person name="Comeault A.A."/>
            <person name="Peede D."/>
            <person name="D'Agostino E.R."/>
            <person name="Pelaez J."/>
            <person name="Aguilar J.M."/>
            <person name="Haji D."/>
            <person name="Matsunaga T."/>
            <person name="Armstrong E.E."/>
            <person name="Zych M."/>
            <person name="Ogawa Y."/>
            <person name="Stamenkovic-Radak M."/>
            <person name="Jelic M."/>
            <person name="Veselinovic M.S."/>
            <person name="Tanaskovic M."/>
            <person name="Eric P."/>
            <person name="Gao J.J."/>
            <person name="Katoh T.K."/>
            <person name="Toda M.J."/>
            <person name="Watabe H."/>
            <person name="Watada M."/>
            <person name="Davis J.S."/>
            <person name="Moyle L.C."/>
            <person name="Manoli G."/>
            <person name="Bertolini E."/>
            <person name="Kostal V."/>
            <person name="Hawley R.S."/>
            <person name="Takahashi A."/>
            <person name="Jones C.D."/>
            <person name="Price D.K."/>
            <person name="Whiteman N."/>
            <person name="Kopp A."/>
            <person name="Matute D.R."/>
            <person name="Petrov D.A."/>
        </authorList>
    </citation>
    <scope>NUCLEOTIDE SEQUENCE [LARGE SCALE GENOMIC DNA]</scope>
</reference>
<organism evidence="2 3">
    <name type="scientific">Drosophila rhopaloa</name>
    <name type="common">Fruit fly</name>
    <dbReference type="NCBI Taxonomy" id="1041015"/>
    <lineage>
        <taxon>Eukaryota</taxon>
        <taxon>Metazoa</taxon>
        <taxon>Ecdysozoa</taxon>
        <taxon>Arthropoda</taxon>
        <taxon>Hexapoda</taxon>
        <taxon>Insecta</taxon>
        <taxon>Pterygota</taxon>
        <taxon>Neoptera</taxon>
        <taxon>Endopterygota</taxon>
        <taxon>Diptera</taxon>
        <taxon>Brachycera</taxon>
        <taxon>Muscomorpha</taxon>
        <taxon>Ephydroidea</taxon>
        <taxon>Drosophilidae</taxon>
        <taxon>Drosophila</taxon>
        <taxon>Sophophora</taxon>
    </lineage>
</organism>
<accession>A0ABM5J382</accession>
<evidence type="ECO:0000313" key="3">
    <source>
        <dbReference type="Proteomes" id="UP001652680"/>
    </source>
</evidence>
<dbReference type="Proteomes" id="UP001652680">
    <property type="component" value="Unassembled WGS sequence"/>
</dbReference>
<dbReference type="PANTHER" id="PTHR38681:SF1">
    <property type="entry name" value="RETROVIRUS-RELATED POL POLYPROTEIN FROM TRANSPOSON 412-LIKE PROTEIN"/>
    <property type="match status" value="1"/>
</dbReference>
<keyword evidence="3" id="KW-1185">Reference proteome</keyword>
<dbReference type="Pfam" id="PF00665">
    <property type="entry name" value="rve"/>
    <property type="match status" value="1"/>
</dbReference>
<evidence type="ECO:0000313" key="2">
    <source>
        <dbReference type="EnsemblMetazoa" id="XP_044313276.1"/>
    </source>
</evidence>
<dbReference type="GeneID" id="123037278"/>
<dbReference type="SUPFAM" id="SSF53098">
    <property type="entry name" value="Ribonuclease H-like"/>
    <property type="match status" value="1"/>
</dbReference>
<evidence type="ECO:0000259" key="1">
    <source>
        <dbReference type="PROSITE" id="PS50994"/>
    </source>
</evidence>
<name>A0ABM5J382_DRORH</name>
<dbReference type="InterPro" id="IPR012337">
    <property type="entry name" value="RNaseH-like_sf"/>
</dbReference>
<dbReference type="PANTHER" id="PTHR38681">
    <property type="entry name" value="RETROVIRUS-RELATED POL POLYPROTEIN FROM TRANSPOSON 412-LIKE PROTEIN-RELATED"/>
    <property type="match status" value="1"/>
</dbReference>
<protein>
    <recommendedName>
        <fullName evidence="1">Integrase catalytic domain-containing protein</fullName>
    </recommendedName>
</protein>
<proteinExistence type="predicted"/>
<feature type="domain" description="Integrase catalytic" evidence="1">
    <location>
        <begin position="16"/>
        <end position="181"/>
    </location>
</feature>
<dbReference type="Gene3D" id="3.30.420.10">
    <property type="entry name" value="Ribonuclease H-like superfamily/Ribonuclease H"/>
    <property type="match status" value="1"/>
</dbReference>
<dbReference type="PROSITE" id="PS50994">
    <property type="entry name" value="INTEGRASE"/>
    <property type="match status" value="1"/>
</dbReference>
<dbReference type="EnsemblMetazoa" id="XM_044457341.1">
    <property type="protein sequence ID" value="XP_044313276.1"/>
    <property type="gene ID" value="LOC123037278"/>
</dbReference>
<dbReference type="InterPro" id="IPR036397">
    <property type="entry name" value="RNaseH_sf"/>
</dbReference>
<reference evidence="2" key="2">
    <citation type="submission" date="2025-05" db="UniProtKB">
        <authorList>
            <consortium name="EnsemblMetazoa"/>
        </authorList>
    </citation>
    <scope>IDENTIFICATION</scope>
</reference>
<dbReference type="InterPro" id="IPR001584">
    <property type="entry name" value="Integrase_cat-core"/>
</dbReference>
<dbReference type="RefSeq" id="XP_044313276.1">
    <property type="nucleotide sequence ID" value="XM_044457341.1"/>
</dbReference>
<sequence>MQRAKINRHNNLTPEKIIVPNDRFNHVHLDIVIMPFHQDFWYCLTMIDRFTRWPEAIPLTNITAETVANAFWSQWVARFGTPKTITTDQGTQFESALFKELAQLMGSEHIHTTAYQLQSNGMVERWHRSFKAAMMCTSVRLPNEFFEDIDASPDPATFISSFREQMRKIRPTPAAHYSNQKMFRLKGIDKCSHVFIRTDAVKQPLEPPYTGPFEVVHRNNDRIFTLNVNGKEVAVSVDRIKPAFILRSDAQLNFQPKKLWKTTDLREAKSPIHNIVTSSLGREFCGGLG</sequence>